<feature type="transmembrane region" description="Helical" evidence="1">
    <location>
        <begin position="6"/>
        <end position="27"/>
    </location>
</feature>
<sequence>MLTHDFERLLIIFFLIIFFALVGYGAYCKRKSNSYIGTGRVADIELWELKAIATWVVTFCIIVALLIEFF</sequence>
<dbReference type="Proteomes" id="UP000320042">
    <property type="component" value="Unassembled WGS sequence"/>
</dbReference>
<feature type="transmembrane region" description="Helical" evidence="1">
    <location>
        <begin position="47"/>
        <end position="67"/>
    </location>
</feature>
<proteinExistence type="predicted"/>
<keyword evidence="1" id="KW-1133">Transmembrane helix</keyword>
<dbReference type="RefSeq" id="WP_146382362.1">
    <property type="nucleotide sequence ID" value="NZ_VOEJ01000006.1"/>
</dbReference>
<keyword evidence="3" id="KW-1185">Reference proteome</keyword>
<evidence type="ECO:0000256" key="1">
    <source>
        <dbReference type="SAM" id="Phobius"/>
    </source>
</evidence>
<keyword evidence="1" id="KW-0472">Membrane</keyword>
<dbReference type="AlphaFoldDB" id="A0A563U7V2"/>
<comment type="caution">
    <text evidence="2">The sequence shown here is derived from an EMBL/GenBank/DDBJ whole genome shotgun (WGS) entry which is preliminary data.</text>
</comment>
<organism evidence="2 3">
    <name type="scientific">Mucilaginibacter pallidiroseus</name>
    <dbReference type="NCBI Taxonomy" id="2599295"/>
    <lineage>
        <taxon>Bacteria</taxon>
        <taxon>Pseudomonadati</taxon>
        <taxon>Bacteroidota</taxon>
        <taxon>Sphingobacteriia</taxon>
        <taxon>Sphingobacteriales</taxon>
        <taxon>Sphingobacteriaceae</taxon>
        <taxon>Mucilaginibacter</taxon>
    </lineage>
</organism>
<accession>A0A563U7V2</accession>
<evidence type="ECO:0000313" key="2">
    <source>
        <dbReference type="EMBL" id="TWR27394.1"/>
    </source>
</evidence>
<protein>
    <submittedName>
        <fullName evidence="2">Uncharacterized protein</fullName>
    </submittedName>
</protein>
<gene>
    <name evidence="2" type="ORF">FPZ43_12995</name>
</gene>
<dbReference type="EMBL" id="VOEJ01000006">
    <property type="protein sequence ID" value="TWR27394.1"/>
    <property type="molecule type" value="Genomic_DNA"/>
</dbReference>
<reference evidence="2 3" key="1">
    <citation type="submission" date="2019-07" db="EMBL/GenBank/DDBJ databases">
        <authorList>
            <person name="Kim J."/>
        </authorList>
    </citation>
    <scope>NUCLEOTIDE SEQUENCE [LARGE SCALE GENOMIC DNA]</scope>
    <source>
        <strain evidence="3">dk17</strain>
    </source>
</reference>
<dbReference type="OrthoDB" id="799834at2"/>
<name>A0A563U7V2_9SPHI</name>
<keyword evidence="1" id="KW-0812">Transmembrane</keyword>
<evidence type="ECO:0000313" key="3">
    <source>
        <dbReference type="Proteomes" id="UP000320042"/>
    </source>
</evidence>